<accession>A0A5E4R6D5</accession>
<evidence type="ECO:0000259" key="9">
    <source>
        <dbReference type="PROSITE" id="PS51456"/>
    </source>
</evidence>
<dbReference type="PROSITE" id="PS51456">
    <property type="entry name" value="MYOSIN_MOTOR"/>
    <property type="match status" value="2"/>
</dbReference>
<dbReference type="PANTHER" id="PTHR13140:SF706">
    <property type="entry name" value="DILUTE CLASS UNCONVENTIONAL MYOSIN, ISOFORM C"/>
    <property type="match status" value="1"/>
</dbReference>
<dbReference type="SMART" id="SM00242">
    <property type="entry name" value="MYSc"/>
    <property type="match status" value="1"/>
</dbReference>
<dbReference type="InterPro" id="IPR001609">
    <property type="entry name" value="Myosin_head_motor_dom-like"/>
</dbReference>
<evidence type="ECO:0000256" key="6">
    <source>
        <dbReference type="ARBA" id="ARBA00023203"/>
    </source>
</evidence>
<feature type="non-terminal residue" evidence="11">
    <location>
        <position position="372"/>
    </location>
</feature>
<evidence type="ECO:0000256" key="1">
    <source>
        <dbReference type="ARBA" id="ARBA00008314"/>
    </source>
</evidence>
<dbReference type="Pfam" id="PF00063">
    <property type="entry name" value="Myosin_head"/>
    <property type="match status" value="1"/>
</dbReference>
<dbReference type="Gene3D" id="1.20.58.530">
    <property type="match status" value="1"/>
</dbReference>
<evidence type="ECO:0000256" key="8">
    <source>
        <dbReference type="SAM" id="MobiDB-lite"/>
    </source>
</evidence>
<dbReference type="AlphaFoldDB" id="A0A5E4R6D5"/>
<dbReference type="InterPro" id="IPR027417">
    <property type="entry name" value="P-loop_NTPase"/>
</dbReference>
<gene>
    <name evidence="11" type="ORF">LSINAPIS_LOCUS14930</name>
</gene>
<keyword evidence="6 7" id="KW-0009">Actin-binding</keyword>
<dbReference type="GO" id="GO:0016459">
    <property type="term" value="C:myosin complex"/>
    <property type="evidence" value="ECO:0007669"/>
    <property type="project" value="UniProtKB-KW"/>
</dbReference>
<dbReference type="PANTHER" id="PTHR13140">
    <property type="entry name" value="MYOSIN"/>
    <property type="match status" value="1"/>
</dbReference>
<evidence type="ECO:0000256" key="7">
    <source>
        <dbReference type="PROSITE-ProRule" id="PRU00782"/>
    </source>
</evidence>
<evidence type="ECO:0008006" key="13">
    <source>
        <dbReference type="Google" id="ProtNLM"/>
    </source>
</evidence>
<comment type="similarity">
    <text evidence="1 7">Belongs to the TRAFAC class myosin-kinesin ATPase superfamily. Myosin family.</text>
</comment>
<evidence type="ECO:0000256" key="4">
    <source>
        <dbReference type="ARBA" id="ARBA00023123"/>
    </source>
</evidence>
<dbReference type="GO" id="GO:0005737">
    <property type="term" value="C:cytoplasm"/>
    <property type="evidence" value="ECO:0007669"/>
    <property type="project" value="TreeGrafter"/>
</dbReference>
<dbReference type="GO" id="GO:0007015">
    <property type="term" value="P:actin filament organization"/>
    <property type="evidence" value="ECO:0007669"/>
    <property type="project" value="TreeGrafter"/>
</dbReference>
<name>A0A5E4R6D5_9NEOP</name>
<dbReference type="Gene3D" id="3.40.850.10">
    <property type="entry name" value="Kinesin motor domain"/>
    <property type="match status" value="2"/>
</dbReference>
<dbReference type="InterPro" id="IPR036961">
    <property type="entry name" value="Kinesin_motor_dom_sf"/>
</dbReference>
<dbReference type="GO" id="GO:0016020">
    <property type="term" value="C:membrane"/>
    <property type="evidence" value="ECO:0007669"/>
    <property type="project" value="TreeGrafter"/>
</dbReference>
<dbReference type="PROSITE" id="PS51844">
    <property type="entry name" value="SH3_LIKE"/>
    <property type="match status" value="1"/>
</dbReference>
<dbReference type="Proteomes" id="UP000324832">
    <property type="component" value="Unassembled WGS sequence"/>
</dbReference>
<proteinExistence type="inferred from homology"/>
<feature type="domain" description="Myosin motor" evidence="9">
    <location>
        <begin position="67"/>
        <end position="261"/>
    </location>
</feature>
<feature type="compositionally biased region" description="Polar residues" evidence="8">
    <location>
        <begin position="324"/>
        <end position="346"/>
    </location>
</feature>
<dbReference type="Gene3D" id="1.20.120.720">
    <property type="entry name" value="Myosin VI head, motor domain, U50 subdomain"/>
    <property type="match status" value="1"/>
</dbReference>
<dbReference type="SUPFAM" id="SSF52540">
    <property type="entry name" value="P-loop containing nucleoside triphosphate hydrolases"/>
    <property type="match status" value="1"/>
</dbReference>
<dbReference type="EMBL" id="FZQP02006966">
    <property type="protein sequence ID" value="VVD05376.1"/>
    <property type="molecule type" value="Genomic_DNA"/>
</dbReference>
<keyword evidence="2" id="KW-0547">Nucleotide-binding</keyword>
<dbReference type="GO" id="GO:0005524">
    <property type="term" value="F:ATP binding"/>
    <property type="evidence" value="ECO:0007669"/>
    <property type="project" value="UniProtKB-KW"/>
</dbReference>
<keyword evidence="5" id="KW-0505">Motor protein</keyword>
<evidence type="ECO:0000256" key="3">
    <source>
        <dbReference type="ARBA" id="ARBA00022840"/>
    </source>
</evidence>
<dbReference type="GO" id="GO:0051015">
    <property type="term" value="F:actin filament binding"/>
    <property type="evidence" value="ECO:0007669"/>
    <property type="project" value="TreeGrafter"/>
</dbReference>
<evidence type="ECO:0000313" key="12">
    <source>
        <dbReference type="Proteomes" id="UP000324832"/>
    </source>
</evidence>
<keyword evidence="3" id="KW-0067">ATP-binding</keyword>
<keyword evidence="12" id="KW-1185">Reference proteome</keyword>
<protein>
    <recommendedName>
        <fullName evidence="13">Myosin motor domain-containing protein</fullName>
    </recommendedName>
</protein>
<dbReference type="InterPro" id="IPR004009">
    <property type="entry name" value="SH3_Myosin"/>
</dbReference>
<evidence type="ECO:0000313" key="11">
    <source>
        <dbReference type="EMBL" id="VVD05376.1"/>
    </source>
</evidence>
<reference evidence="11 12" key="1">
    <citation type="submission" date="2017-07" db="EMBL/GenBank/DDBJ databases">
        <authorList>
            <person name="Talla V."/>
            <person name="Backstrom N."/>
        </authorList>
    </citation>
    <scope>NUCLEOTIDE SEQUENCE [LARGE SCALE GENOMIC DNA]</scope>
</reference>
<feature type="domain" description="Myosin motor" evidence="9">
    <location>
        <begin position="262"/>
        <end position="372"/>
    </location>
</feature>
<dbReference type="PRINTS" id="PR00193">
    <property type="entry name" value="MYOSINHEAVY"/>
</dbReference>
<feature type="domain" description="Myosin N-terminal SH3-like" evidence="10">
    <location>
        <begin position="8"/>
        <end position="59"/>
    </location>
</feature>
<sequence length="372" mass="41299">MTTKELYTKGAQVWVEHPVKVWESATVTSDFRSGVLIVQLDTSKEIRQIKIQDASSLPPLRNPSLLIGQNDLTSLSYLHEPAVLHNLKVRFCDRNAIYTYCGIVLVAINPYSELPIYVSGESGAGKTVSAKYAMRYFAAVGGNASETQVERKVLASSPIMEAIGNAKTTRNDNSSRFGKFIEIHFDNEYRISGASMRTYLLEKSRVVYQSSGERNYHIFYQLCAAAEDMPDLKLGGSPEIDGVDDYKAFMDTKNALTTLAFIIKHFADKVEYQCGGFLEKNRDTVLEEQLECIKTSTSCRLIHTMFAEAADYSATLPAPRRRTTPSIPLASQTQVPRRASGQKQSVGGQFRASLSALMTTLSATTPHYVRCI</sequence>
<keyword evidence="4 7" id="KW-0518">Myosin</keyword>
<evidence type="ECO:0000256" key="5">
    <source>
        <dbReference type="ARBA" id="ARBA00023175"/>
    </source>
</evidence>
<dbReference type="GO" id="GO:0000146">
    <property type="term" value="F:microfilament motor activity"/>
    <property type="evidence" value="ECO:0007669"/>
    <property type="project" value="TreeGrafter"/>
</dbReference>
<feature type="region of interest" description="Disordered" evidence="8">
    <location>
        <begin position="317"/>
        <end position="346"/>
    </location>
</feature>
<organism evidence="11 12">
    <name type="scientific">Leptidea sinapis</name>
    <dbReference type="NCBI Taxonomy" id="189913"/>
    <lineage>
        <taxon>Eukaryota</taxon>
        <taxon>Metazoa</taxon>
        <taxon>Ecdysozoa</taxon>
        <taxon>Arthropoda</taxon>
        <taxon>Hexapoda</taxon>
        <taxon>Insecta</taxon>
        <taxon>Pterygota</taxon>
        <taxon>Neoptera</taxon>
        <taxon>Endopterygota</taxon>
        <taxon>Lepidoptera</taxon>
        <taxon>Glossata</taxon>
        <taxon>Ditrysia</taxon>
        <taxon>Papilionoidea</taxon>
        <taxon>Pieridae</taxon>
        <taxon>Dismorphiinae</taxon>
        <taxon>Leptidea</taxon>
    </lineage>
</organism>
<evidence type="ECO:0000256" key="2">
    <source>
        <dbReference type="ARBA" id="ARBA00022741"/>
    </source>
</evidence>
<comment type="caution">
    <text evidence="7">Lacks conserved residue(s) required for the propagation of feature annotation.</text>
</comment>
<evidence type="ECO:0000259" key="10">
    <source>
        <dbReference type="PROSITE" id="PS51844"/>
    </source>
</evidence>